<evidence type="ECO:0000256" key="1">
    <source>
        <dbReference type="SAM" id="MobiDB-lite"/>
    </source>
</evidence>
<protein>
    <submittedName>
        <fullName evidence="2">Transposase</fullName>
    </submittedName>
</protein>
<dbReference type="RefSeq" id="WP_194451694.1">
    <property type="nucleotide sequence ID" value="NZ_CP063849.1"/>
</dbReference>
<feature type="region of interest" description="Disordered" evidence="1">
    <location>
        <begin position="53"/>
        <end position="73"/>
    </location>
</feature>
<gene>
    <name evidence="2" type="ORF">IRI77_08785</name>
</gene>
<evidence type="ECO:0000313" key="3">
    <source>
        <dbReference type="Proteomes" id="UP000593892"/>
    </source>
</evidence>
<evidence type="ECO:0000313" key="2">
    <source>
        <dbReference type="EMBL" id="QOY90031.1"/>
    </source>
</evidence>
<dbReference type="SUPFAM" id="SSF46689">
    <property type="entry name" value="Homeodomain-like"/>
    <property type="match status" value="1"/>
</dbReference>
<reference evidence="2 3" key="1">
    <citation type="submission" date="2020-10" db="EMBL/GenBank/DDBJ databases">
        <title>Complete genome sequence of Paludibaculum fermentans P105T, a facultatively anaerobic acidobacterium capable of dissimilatory Fe(III) reduction.</title>
        <authorList>
            <person name="Dedysh S.N."/>
            <person name="Beletsky A.V."/>
            <person name="Kulichevskaya I.S."/>
            <person name="Mardanov A.V."/>
            <person name="Ravin N.V."/>
        </authorList>
    </citation>
    <scope>NUCLEOTIDE SEQUENCE [LARGE SCALE GENOMIC DNA]</scope>
    <source>
        <strain evidence="2 3">P105</strain>
    </source>
</reference>
<dbReference type="AlphaFoldDB" id="A0A7S7NUF5"/>
<dbReference type="InterPro" id="IPR009057">
    <property type="entry name" value="Homeodomain-like_sf"/>
</dbReference>
<organism evidence="2 3">
    <name type="scientific">Paludibaculum fermentans</name>
    <dbReference type="NCBI Taxonomy" id="1473598"/>
    <lineage>
        <taxon>Bacteria</taxon>
        <taxon>Pseudomonadati</taxon>
        <taxon>Acidobacteriota</taxon>
        <taxon>Terriglobia</taxon>
        <taxon>Bryobacterales</taxon>
        <taxon>Bryobacteraceae</taxon>
        <taxon>Paludibaculum</taxon>
    </lineage>
</organism>
<dbReference type="Pfam" id="PF01527">
    <property type="entry name" value="HTH_Tnp_1"/>
    <property type="match status" value="1"/>
</dbReference>
<accession>A0A7S7NUF5</accession>
<name>A0A7S7NUF5_PALFE</name>
<feature type="compositionally biased region" description="Basic and acidic residues" evidence="1">
    <location>
        <begin position="61"/>
        <end position="73"/>
    </location>
</feature>
<dbReference type="Gene3D" id="1.10.10.60">
    <property type="entry name" value="Homeodomain-like"/>
    <property type="match status" value="1"/>
</dbReference>
<dbReference type="InterPro" id="IPR002514">
    <property type="entry name" value="Transposase_8"/>
</dbReference>
<dbReference type="KEGG" id="pfer:IRI77_08785"/>
<dbReference type="GO" id="GO:0004803">
    <property type="term" value="F:transposase activity"/>
    <property type="evidence" value="ECO:0007669"/>
    <property type="project" value="InterPro"/>
</dbReference>
<dbReference type="EMBL" id="CP063849">
    <property type="protein sequence ID" value="QOY90031.1"/>
    <property type="molecule type" value="Genomic_DNA"/>
</dbReference>
<sequence>MPRPLKYSPEFRRDALERMKAGTNVTQLARDLGIRRKFLYLWKDQAEQLAADLKRSGKAARPAEPESPAEQKLRRKVESLELLVARQAQELDFFRGALQHIEERRRKREAISEVESTTKSGQ</sequence>
<dbReference type="GO" id="GO:0003677">
    <property type="term" value="F:DNA binding"/>
    <property type="evidence" value="ECO:0007669"/>
    <property type="project" value="InterPro"/>
</dbReference>
<dbReference type="GO" id="GO:0006313">
    <property type="term" value="P:DNA transposition"/>
    <property type="evidence" value="ECO:0007669"/>
    <property type="project" value="InterPro"/>
</dbReference>
<keyword evidence="3" id="KW-1185">Reference proteome</keyword>
<dbReference type="Proteomes" id="UP000593892">
    <property type="component" value="Chromosome"/>
</dbReference>
<proteinExistence type="predicted"/>